<evidence type="ECO:0000256" key="4">
    <source>
        <dbReference type="ARBA" id="ARBA00022490"/>
    </source>
</evidence>
<dbReference type="InterPro" id="IPR002182">
    <property type="entry name" value="NB-ARC"/>
</dbReference>
<keyword evidence="8" id="KW-0547">Nucleotide-binding</keyword>
<dbReference type="SUPFAM" id="SSF52058">
    <property type="entry name" value="L domain-like"/>
    <property type="match status" value="1"/>
</dbReference>
<organism evidence="14 15">
    <name type="scientific">Oldenlandia corymbosa var. corymbosa</name>
    <dbReference type="NCBI Taxonomy" id="529605"/>
    <lineage>
        <taxon>Eukaryota</taxon>
        <taxon>Viridiplantae</taxon>
        <taxon>Streptophyta</taxon>
        <taxon>Embryophyta</taxon>
        <taxon>Tracheophyta</taxon>
        <taxon>Spermatophyta</taxon>
        <taxon>Magnoliopsida</taxon>
        <taxon>eudicotyledons</taxon>
        <taxon>Gunneridae</taxon>
        <taxon>Pentapetalae</taxon>
        <taxon>asterids</taxon>
        <taxon>lamiids</taxon>
        <taxon>Gentianales</taxon>
        <taxon>Rubiaceae</taxon>
        <taxon>Rubioideae</taxon>
        <taxon>Spermacoceae</taxon>
        <taxon>Hedyotis-Oldenlandia complex</taxon>
        <taxon>Oldenlandia</taxon>
    </lineage>
</organism>
<keyword evidence="4" id="KW-0963">Cytoplasm</keyword>
<keyword evidence="15" id="KW-1185">Reference proteome</keyword>
<dbReference type="Proteomes" id="UP001161247">
    <property type="component" value="Chromosome 7"/>
</dbReference>
<dbReference type="PANTHER" id="PTHR23155">
    <property type="entry name" value="DISEASE RESISTANCE PROTEIN RP"/>
    <property type="match status" value="1"/>
</dbReference>
<protein>
    <submittedName>
        <fullName evidence="14">OLC1v1012306C1</fullName>
    </submittedName>
</protein>
<dbReference type="FunFam" id="1.10.10.10:FF:000322">
    <property type="entry name" value="Probable disease resistance protein At1g63360"/>
    <property type="match status" value="1"/>
</dbReference>
<dbReference type="InterPro" id="IPR042197">
    <property type="entry name" value="Apaf_helical"/>
</dbReference>
<comment type="function">
    <text evidence="1">Confers resistance to late blight (Phytophthora infestans) races carrying the avirulence gene Avr1. Resistance proteins guard the plant against pathogens that contain an appropriate avirulence protein via an indirect interaction with this avirulence protein. That triggers a defense system including the hypersensitive response, which restricts the pathogen growth.</text>
</comment>
<dbReference type="InterPro" id="IPR044974">
    <property type="entry name" value="Disease_R_plants"/>
</dbReference>
<evidence type="ECO:0000256" key="5">
    <source>
        <dbReference type="ARBA" id="ARBA00022614"/>
    </source>
</evidence>
<keyword evidence="10" id="KW-0067">ATP-binding</keyword>
<feature type="domain" description="Disease resistance protein winged helix" evidence="13">
    <location>
        <begin position="780"/>
        <end position="849"/>
    </location>
</feature>
<dbReference type="Gene3D" id="3.40.50.300">
    <property type="entry name" value="P-loop containing nucleotide triphosphate hydrolases"/>
    <property type="match status" value="1"/>
</dbReference>
<dbReference type="Pfam" id="PF00931">
    <property type="entry name" value="NB-ARC"/>
    <property type="match status" value="1"/>
</dbReference>
<comment type="similarity">
    <text evidence="3">Belongs to the disease resistance NB-LRR family.</text>
</comment>
<dbReference type="Gene3D" id="1.10.10.10">
    <property type="entry name" value="Winged helix-like DNA-binding domain superfamily/Winged helix DNA-binding domain"/>
    <property type="match status" value="1"/>
</dbReference>
<dbReference type="GO" id="GO:0005737">
    <property type="term" value="C:cytoplasm"/>
    <property type="evidence" value="ECO:0007669"/>
    <property type="project" value="UniProtKB-SubCell"/>
</dbReference>
<accession>A0AAV1DYP1</accession>
<evidence type="ECO:0000313" key="14">
    <source>
        <dbReference type="EMBL" id="CAI9111955.1"/>
    </source>
</evidence>
<dbReference type="GO" id="GO:0005524">
    <property type="term" value="F:ATP binding"/>
    <property type="evidence" value="ECO:0007669"/>
    <property type="project" value="UniProtKB-KW"/>
</dbReference>
<dbReference type="GO" id="GO:0009626">
    <property type="term" value="P:plant-type hypersensitive response"/>
    <property type="evidence" value="ECO:0007669"/>
    <property type="project" value="UniProtKB-KW"/>
</dbReference>
<sequence length="1302" mass="148462">MAQMTSTGIDSGTVEELGWLENHQSGFSEVLRQGLRFLIGFLTCMYKCEAAQKNLLLRDAIDDFNVILKEVGLGIGNGRVTEIGRIRSKHLNPLVSNLVGKFEQLEPKIKKIRFLSLFSLRWSNVCLSSAEILGLLRLLLESFQHLVNLESEIVGSVKNQIRVLIEKLSSLRNLVRDLSARSTSVDQDQELEDFRDFVKDAASLSLVFLLKGEDNGKKAQGLETLVSDLLHKFKPCAPKVAGTFIRLLKASESTSSDKFQVGKNVVGLVDFLLEELVGPLGSKDRVEIVKEGLIVIISFFVDPGVEALTNSGHGFIIVRIKAAINEVLYLISLICMDVLEAAATSILLEKIETMKAEIRKLYFPLLSSSPSIKFPTTNCMGFIDFLLENLEEMMKRSLNMNAFVKHRVLVIHTEILSLKPFLQTISKVEKERGDLGALWKQITNTMFLTEQAINSCLLISHPIWYDLMCLSDVKDSIKLIEREVKTYKDQLHGIRISSDVTTSTRKPARQSNHASLKDVVMMGREDEFGTIIQKLCRGTEQLDIVSIVGMAGLGKTTMAQKVYNDSRVKFNFPIRAWCCVSQTYKPRECYFDILSDVIGDDGRKKYSGLSDNDLVEKIWKELKQRKYLIVLDDIWSIDAWEGIKCSFPDDGKGSRIMFTTRIHDLVSQAMPNSSPHQLQSLSDEESWELLQSKLPLELSSPLDDEHLEIGKKIAKNCKGLPLAVVLVAGILAGKDISLWKHIESSTSSELVSEMCMDVLELSYEDLTDSLKSCFLYFAAFPEDTVIRSEKLKNMWIAEGLIPRTDQKSSFEIANEYLSHLISRNLIILEEASSTGDIKACRVHDLLHNLCLVKSREDNFMHRVDHEDGDDSQPSKLLIPKKYEHYRLCVHAKWEEFVKTEPVGPFVHSLVVYYNNDSWQFEYPYPSALLNSFTFLKVLDLELIEIEGCFPEEVTLMVHLRYLAISCDDRDLPSSIVNLWNLETLILPSQLVFIPEFFWKMKSLRYVHIDELRLDGIENHKYGKLEKLEVLSRVIIFNEYEIEELLRRLPALRKLTHTSRSSMKNGRLDSIPTPLESLSVVCFPAFDFPSSLRKLTLDSLGLHRKLVSAIGQLPNLEVLKLRDGGFRENKWDVEDGQFLNLKHLELMKFKFEEWTVQDEPFPNLKRLIVNDIWGICEIPSSLGYILSLEKIEIAKCSSGVSRSAWEIFVEQQDIGNNILQLVIDVAYEQDEDEDGGDDDDDDDEEEEEEEEEDEEEEDEEEDDDDDGDDNDDDDDEEEEEEENIPQARRLGRKIYNWENDDSD</sequence>
<feature type="region of interest" description="Disordered" evidence="11">
    <location>
        <begin position="1228"/>
        <end position="1302"/>
    </location>
</feature>
<evidence type="ECO:0000256" key="3">
    <source>
        <dbReference type="ARBA" id="ARBA00008894"/>
    </source>
</evidence>
<name>A0AAV1DYP1_OLDCO</name>
<dbReference type="InterPro" id="IPR058922">
    <property type="entry name" value="WHD_DRP"/>
</dbReference>
<dbReference type="PRINTS" id="PR00364">
    <property type="entry name" value="DISEASERSIST"/>
</dbReference>
<evidence type="ECO:0000256" key="11">
    <source>
        <dbReference type="SAM" id="MobiDB-lite"/>
    </source>
</evidence>
<keyword evidence="9" id="KW-0611">Plant defense</keyword>
<comment type="subcellular location">
    <subcellularLocation>
        <location evidence="2">Cytoplasm</location>
    </subcellularLocation>
</comment>
<dbReference type="InterPro" id="IPR036388">
    <property type="entry name" value="WH-like_DNA-bd_sf"/>
</dbReference>
<dbReference type="GO" id="GO:0051607">
    <property type="term" value="P:defense response to virus"/>
    <property type="evidence" value="ECO:0007669"/>
    <property type="project" value="UniProtKB-ARBA"/>
</dbReference>
<dbReference type="Pfam" id="PF23559">
    <property type="entry name" value="WHD_DRP"/>
    <property type="match status" value="1"/>
</dbReference>
<feature type="compositionally biased region" description="Acidic residues" evidence="11">
    <location>
        <begin position="1228"/>
        <end position="1282"/>
    </location>
</feature>
<evidence type="ECO:0000259" key="13">
    <source>
        <dbReference type="Pfam" id="PF23559"/>
    </source>
</evidence>
<evidence type="ECO:0000313" key="15">
    <source>
        <dbReference type="Proteomes" id="UP001161247"/>
    </source>
</evidence>
<keyword evidence="7" id="KW-0677">Repeat</keyword>
<keyword evidence="5" id="KW-0433">Leucine-rich repeat</keyword>
<evidence type="ECO:0000256" key="1">
    <source>
        <dbReference type="ARBA" id="ARBA00002074"/>
    </source>
</evidence>
<dbReference type="FunFam" id="3.40.50.300:FF:001091">
    <property type="entry name" value="Probable disease resistance protein At1g61300"/>
    <property type="match status" value="1"/>
</dbReference>
<evidence type="ECO:0000256" key="10">
    <source>
        <dbReference type="ARBA" id="ARBA00022840"/>
    </source>
</evidence>
<evidence type="ECO:0000256" key="6">
    <source>
        <dbReference type="ARBA" id="ARBA00022667"/>
    </source>
</evidence>
<evidence type="ECO:0000256" key="8">
    <source>
        <dbReference type="ARBA" id="ARBA00022741"/>
    </source>
</evidence>
<dbReference type="SUPFAM" id="SSF52540">
    <property type="entry name" value="P-loop containing nucleoside triphosphate hydrolases"/>
    <property type="match status" value="1"/>
</dbReference>
<dbReference type="InterPro" id="IPR027417">
    <property type="entry name" value="P-loop_NTPase"/>
</dbReference>
<feature type="domain" description="NB-ARC" evidence="12">
    <location>
        <begin position="525"/>
        <end position="693"/>
    </location>
</feature>
<dbReference type="Gene3D" id="1.10.8.430">
    <property type="entry name" value="Helical domain of apoptotic protease-activating factors"/>
    <property type="match status" value="1"/>
</dbReference>
<dbReference type="Gene3D" id="3.80.10.10">
    <property type="entry name" value="Ribonuclease Inhibitor"/>
    <property type="match status" value="1"/>
</dbReference>
<evidence type="ECO:0000259" key="12">
    <source>
        <dbReference type="Pfam" id="PF00931"/>
    </source>
</evidence>
<evidence type="ECO:0000256" key="7">
    <source>
        <dbReference type="ARBA" id="ARBA00022737"/>
    </source>
</evidence>
<evidence type="ECO:0000256" key="2">
    <source>
        <dbReference type="ARBA" id="ARBA00004496"/>
    </source>
</evidence>
<gene>
    <name evidence="14" type="ORF">OLC1_LOCUS19234</name>
</gene>
<proteinExistence type="inferred from homology"/>
<evidence type="ECO:0000256" key="9">
    <source>
        <dbReference type="ARBA" id="ARBA00022821"/>
    </source>
</evidence>
<dbReference type="InterPro" id="IPR032675">
    <property type="entry name" value="LRR_dom_sf"/>
</dbReference>
<reference evidence="14" key="1">
    <citation type="submission" date="2023-03" db="EMBL/GenBank/DDBJ databases">
        <authorList>
            <person name="Julca I."/>
        </authorList>
    </citation>
    <scope>NUCLEOTIDE SEQUENCE</scope>
</reference>
<dbReference type="GO" id="GO:0043531">
    <property type="term" value="F:ADP binding"/>
    <property type="evidence" value="ECO:0007669"/>
    <property type="project" value="InterPro"/>
</dbReference>
<dbReference type="PANTHER" id="PTHR23155:SF1152">
    <property type="entry name" value="AAA+ ATPASE DOMAIN-CONTAINING PROTEIN"/>
    <property type="match status" value="1"/>
</dbReference>
<keyword evidence="6" id="KW-0381">Hypersensitive response</keyword>
<dbReference type="EMBL" id="OX459124">
    <property type="protein sequence ID" value="CAI9111955.1"/>
    <property type="molecule type" value="Genomic_DNA"/>
</dbReference>